<evidence type="ECO:0000256" key="4">
    <source>
        <dbReference type="RuleBase" id="RU362075"/>
    </source>
</evidence>
<feature type="domain" description="Amine oxidase" evidence="5">
    <location>
        <begin position="14"/>
        <end position="502"/>
    </location>
</feature>
<dbReference type="AlphaFoldDB" id="A0A1H9U5R9"/>
<dbReference type="PANTHER" id="PTHR43734">
    <property type="entry name" value="PHYTOENE DESATURASE"/>
    <property type="match status" value="1"/>
</dbReference>
<dbReference type="GO" id="GO:0016491">
    <property type="term" value="F:oxidoreductase activity"/>
    <property type="evidence" value="ECO:0007669"/>
    <property type="project" value="UniProtKB-KW"/>
</dbReference>
<dbReference type="Proteomes" id="UP000198929">
    <property type="component" value="Unassembled WGS sequence"/>
</dbReference>
<comment type="pathway">
    <text evidence="1 4">Carotenoid biosynthesis.</text>
</comment>
<dbReference type="GO" id="GO:0016117">
    <property type="term" value="P:carotenoid biosynthetic process"/>
    <property type="evidence" value="ECO:0007669"/>
    <property type="project" value="UniProtKB-KW"/>
</dbReference>
<dbReference type="InterPro" id="IPR014105">
    <property type="entry name" value="Carotenoid/retinoid_OxRdtase"/>
</dbReference>
<dbReference type="EMBL" id="FOGQ01000007">
    <property type="protein sequence ID" value="SES04672.1"/>
    <property type="molecule type" value="Genomic_DNA"/>
</dbReference>
<dbReference type="PANTHER" id="PTHR43734:SF1">
    <property type="entry name" value="PHYTOENE DESATURASE"/>
    <property type="match status" value="1"/>
</dbReference>
<dbReference type="SUPFAM" id="SSF51905">
    <property type="entry name" value="FAD/NAD(P)-binding domain"/>
    <property type="match status" value="1"/>
</dbReference>
<dbReference type="InterPro" id="IPR036188">
    <property type="entry name" value="FAD/NAD-bd_sf"/>
</dbReference>
<dbReference type="STRING" id="1121357.SAMN05661109_01672"/>
<organism evidence="6 7">
    <name type="scientific">Corynebacterium cystitidis DSM 20524</name>
    <dbReference type="NCBI Taxonomy" id="1121357"/>
    <lineage>
        <taxon>Bacteria</taxon>
        <taxon>Bacillati</taxon>
        <taxon>Actinomycetota</taxon>
        <taxon>Actinomycetes</taxon>
        <taxon>Mycobacteriales</taxon>
        <taxon>Corynebacteriaceae</taxon>
        <taxon>Corynebacterium</taxon>
    </lineage>
</organism>
<name>A0A1H9U5R9_9CORY</name>
<comment type="similarity">
    <text evidence="4">Belongs to the carotenoid/retinoid oxidoreductase family.</text>
</comment>
<keyword evidence="3 4" id="KW-0560">Oxidoreductase</keyword>
<sequence length="521" mass="56508">MTTPNSAIVIGAGVAGLATAGLLAKRGMDVTVIEKNDHVGGRVDEITVDGFRFEAGPSWYLMPEAFDHFFELMGTSTEDELDLTLLDPGYRVYSEGQPPIDLPFGVDAAAELFESIEEGAGDALRDYLRSADEVYQIALDRFLYTTFTSLRPFLHKDVISQALRLVVLLTESLKSFVDERFTDTRLRQILQYPAVFLSSRPKKAPSMYHLMSHTDITLGVRYPQGGFVSIIRALERLAVRHGAKIRLGTEATAIVVEDGQARGVRVLNDGGVAELRADIVISAADLNHTENSLLPKKLRTYNKRYFARRDPGLGVVLALVGVSGELPELPHHTLMFSEDWSQDFAVVYDGPQATRPSGASRSIYICKPSATDDSVAPTGHENLFVLIPVAADDSLGHGDAYTGQASPAVEAIVDEALEQIGQWAGIEDLGQRVVVKRSIGPADFADRYHSWSAGAIGPAHILSQSAFFRGKNVSSKVRGLYYAGQTTVPGVGVPMCLISAENVLKRIDGTTDAAPMESING</sequence>
<accession>A0A1H9U5R9</accession>
<evidence type="ECO:0000313" key="7">
    <source>
        <dbReference type="Proteomes" id="UP000198929"/>
    </source>
</evidence>
<evidence type="ECO:0000256" key="2">
    <source>
        <dbReference type="ARBA" id="ARBA00022746"/>
    </source>
</evidence>
<protein>
    <submittedName>
        <fullName evidence="6">Phytoene desaturase</fullName>
    </submittedName>
</protein>
<keyword evidence="2 4" id="KW-0125">Carotenoid biosynthesis</keyword>
<dbReference type="NCBIfam" id="TIGR02734">
    <property type="entry name" value="crtI_fam"/>
    <property type="match status" value="1"/>
</dbReference>
<gene>
    <name evidence="6" type="ORF">SAMN05661109_01672</name>
</gene>
<dbReference type="RefSeq" id="WP_092258951.1">
    <property type="nucleotide sequence ID" value="NZ_CP047199.1"/>
</dbReference>
<reference evidence="7" key="1">
    <citation type="submission" date="2016-10" db="EMBL/GenBank/DDBJ databases">
        <authorList>
            <person name="Varghese N."/>
            <person name="Submissions S."/>
        </authorList>
    </citation>
    <scope>NUCLEOTIDE SEQUENCE [LARGE SCALE GENOMIC DNA]</scope>
    <source>
        <strain evidence="7">DSM 20524</strain>
    </source>
</reference>
<dbReference type="PRINTS" id="PR00420">
    <property type="entry name" value="RNGMNOXGNASE"/>
</dbReference>
<keyword evidence="7" id="KW-1185">Reference proteome</keyword>
<dbReference type="Gene3D" id="3.50.50.60">
    <property type="entry name" value="FAD/NAD(P)-binding domain"/>
    <property type="match status" value="2"/>
</dbReference>
<evidence type="ECO:0000313" key="6">
    <source>
        <dbReference type="EMBL" id="SES04672.1"/>
    </source>
</evidence>
<evidence type="ECO:0000259" key="5">
    <source>
        <dbReference type="Pfam" id="PF01593"/>
    </source>
</evidence>
<proteinExistence type="inferred from homology"/>
<evidence type="ECO:0000256" key="1">
    <source>
        <dbReference type="ARBA" id="ARBA00004829"/>
    </source>
</evidence>
<evidence type="ECO:0000256" key="3">
    <source>
        <dbReference type="ARBA" id="ARBA00023002"/>
    </source>
</evidence>
<dbReference type="Pfam" id="PF01593">
    <property type="entry name" value="Amino_oxidase"/>
    <property type="match status" value="1"/>
</dbReference>
<dbReference type="InterPro" id="IPR002937">
    <property type="entry name" value="Amino_oxidase"/>
</dbReference>